<feature type="transmembrane region" description="Helical" evidence="1">
    <location>
        <begin position="7"/>
        <end position="34"/>
    </location>
</feature>
<keyword evidence="1" id="KW-1133">Transmembrane helix</keyword>
<keyword evidence="3" id="KW-1185">Reference proteome</keyword>
<name>A0A136WBS8_9FIRM</name>
<sequence>MKKSRKLFGIFNIVDIILIFLVIAAGVIGVKLFMHGGPGGSAATKTYSYVVQGRQVLEETAGVPVIGEKVYNSSTAAYLGVVKKVTSEPYNEVIYSKEIGAYQKLPVEGYSDVLLTIEGSGTETEKDITVEGTTVKVGLELNVKGKGYAFQGIVVEVRDGE</sequence>
<accession>A0A136WBS8</accession>
<dbReference type="OrthoDB" id="2063513at2"/>
<keyword evidence="1" id="KW-0812">Transmembrane</keyword>
<organism evidence="2 3">
    <name type="scientific">Anaerotignum neopropionicum</name>
    <dbReference type="NCBI Taxonomy" id="36847"/>
    <lineage>
        <taxon>Bacteria</taxon>
        <taxon>Bacillati</taxon>
        <taxon>Bacillota</taxon>
        <taxon>Clostridia</taxon>
        <taxon>Lachnospirales</taxon>
        <taxon>Anaerotignaceae</taxon>
        <taxon>Anaerotignum</taxon>
    </lineage>
</organism>
<protein>
    <recommendedName>
        <fullName evidence="4">DUF4330 domain-containing protein</fullName>
    </recommendedName>
</protein>
<dbReference type="Pfam" id="PF14221">
    <property type="entry name" value="DUF4330"/>
    <property type="match status" value="1"/>
</dbReference>
<dbReference type="InterPro" id="IPR025480">
    <property type="entry name" value="DUF4330"/>
</dbReference>
<dbReference type="EMBL" id="LRVM01000012">
    <property type="protein sequence ID" value="KXL51965.1"/>
    <property type="molecule type" value="Genomic_DNA"/>
</dbReference>
<proteinExistence type="predicted"/>
<keyword evidence="1" id="KW-0472">Membrane</keyword>
<comment type="caution">
    <text evidence="2">The sequence shown here is derived from an EMBL/GenBank/DDBJ whole genome shotgun (WGS) entry which is preliminary data.</text>
</comment>
<dbReference type="Proteomes" id="UP000070539">
    <property type="component" value="Unassembled WGS sequence"/>
</dbReference>
<evidence type="ECO:0000313" key="2">
    <source>
        <dbReference type="EMBL" id="KXL51965.1"/>
    </source>
</evidence>
<dbReference type="STRING" id="36847.CLNEO_26640"/>
<evidence type="ECO:0008006" key="4">
    <source>
        <dbReference type="Google" id="ProtNLM"/>
    </source>
</evidence>
<evidence type="ECO:0000256" key="1">
    <source>
        <dbReference type="SAM" id="Phobius"/>
    </source>
</evidence>
<reference evidence="2 3" key="1">
    <citation type="submission" date="2016-01" db="EMBL/GenBank/DDBJ databases">
        <title>Genome sequence of Clostridium neopropionicum X4, DSM-3847.</title>
        <authorList>
            <person name="Poehlein A."/>
            <person name="Beck M.H."/>
            <person name="Bengelsdorf F.R."/>
            <person name="Daniel R."/>
            <person name="Duerre P."/>
        </authorList>
    </citation>
    <scope>NUCLEOTIDE SEQUENCE [LARGE SCALE GENOMIC DNA]</scope>
    <source>
        <strain evidence="2 3">DSM-3847</strain>
    </source>
</reference>
<evidence type="ECO:0000313" key="3">
    <source>
        <dbReference type="Proteomes" id="UP000070539"/>
    </source>
</evidence>
<dbReference type="RefSeq" id="WP_066090190.1">
    <property type="nucleotide sequence ID" value="NZ_LRVM01000012.1"/>
</dbReference>
<gene>
    <name evidence="2" type="ORF">CLNEO_26640</name>
</gene>
<dbReference type="AlphaFoldDB" id="A0A136WBS8"/>